<sequence>MNERHQYLPVNWVDGMKINKDHFIAQQHATQYAIQTTLASELSVVRYGVTTGSAYNVTIAADNQNAVTVKVMACNAVTQGGVVINIPSLYNQANGGVVQATLPIAATTGKTTLYIVLVVNPFNRNPVGDPDVNEAPPRYPFTEAAYTIECVEENSYRQYVNNPYVLTIGRIMADAGLLQVDEEYIPPCLNIAAHPDLVQLHAELEQFLATLESRCSVIVQKIFKKSQQNDLSELALFLCDRIIIFLSQSLTQMRRTVVYEAPVVLFMQISSLARLMKNTIDLRIGSGKDELMNYLSEWCELNQGELESLLSGIANLPYQHNNINEGIGPVIRFAKVISRLFETLSGLEFIGKRKESGIFVKEEFTPTQQDAQQAKTKRRFFG</sequence>
<gene>
    <name evidence="1" type="primary">tssK</name>
    <name evidence="1" type="ORF">ACFS6H_05445</name>
</gene>
<dbReference type="Proteomes" id="UP001597511">
    <property type="component" value="Unassembled WGS sequence"/>
</dbReference>
<evidence type="ECO:0000313" key="2">
    <source>
        <dbReference type="Proteomes" id="UP001597511"/>
    </source>
</evidence>
<organism evidence="1 2">
    <name type="scientific">Terrimonas rubra</name>
    <dbReference type="NCBI Taxonomy" id="1035890"/>
    <lineage>
        <taxon>Bacteria</taxon>
        <taxon>Pseudomonadati</taxon>
        <taxon>Bacteroidota</taxon>
        <taxon>Chitinophagia</taxon>
        <taxon>Chitinophagales</taxon>
        <taxon>Chitinophagaceae</taxon>
        <taxon>Terrimonas</taxon>
    </lineage>
</organism>
<dbReference type="EMBL" id="JBHUOZ010000001">
    <property type="protein sequence ID" value="MFD2919149.1"/>
    <property type="molecule type" value="Genomic_DNA"/>
</dbReference>
<keyword evidence="2" id="KW-1185">Reference proteome</keyword>
<dbReference type="Pfam" id="PF05936">
    <property type="entry name" value="T6SS_VasE"/>
    <property type="match status" value="1"/>
</dbReference>
<comment type="caution">
    <text evidence="1">The sequence shown here is derived from an EMBL/GenBank/DDBJ whole genome shotgun (WGS) entry which is preliminary data.</text>
</comment>
<protein>
    <submittedName>
        <fullName evidence="1">Type VI secretion system baseplate subunit TssK</fullName>
    </submittedName>
</protein>
<name>A0ABW6A283_9BACT</name>
<dbReference type="InterPro" id="IPR010263">
    <property type="entry name" value="T6SS_TssK"/>
</dbReference>
<evidence type="ECO:0000313" key="1">
    <source>
        <dbReference type="EMBL" id="MFD2919149.1"/>
    </source>
</evidence>
<proteinExistence type="predicted"/>
<accession>A0ABW6A283</accession>
<reference evidence="2" key="1">
    <citation type="journal article" date="2019" name="Int. J. Syst. Evol. Microbiol.">
        <title>The Global Catalogue of Microorganisms (GCM) 10K type strain sequencing project: providing services to taxonomists for standard genome sequencing and annotation.</title>
        <authorList>
            <consortium name="The Broad Institute Genomics Platform"/>
            <consortium name="The Broad Institute Genome Sequencing Center for Infectious Disease"/>
            <person name="Wu L."/>
            <person name="Ma J."/>
        </authorList>
    </citation>
    <scope>NUCLEOTIDE SEQUENCE [LARGE SCALE GENOMIC DNA]</scope>
    <source>
        <strain evidence="2">KCTC 23299</strain>
    </source>
</reference>
<dbReference type="RefSeq" id="WP_386096056.1">
    <property type="nucleotide sequence ID" value="NZ_JBHUOZ010000001.1"/>
</dbReference>